<dbReference type="GeneID" id="31362473"/>
<evidence type="ECO:0000313" key="2">
    <source>
        <dbReference type="EMBL" id="EFA80170.1"/>
    </source>
</evidence>
<dbReference type="EMBL" id="ADBJ01000031">
    <property type="protein sequence ID" value="EFA80170.1"/>
    <property type="molecule type" value="Genomic_DNA"/>
</dbReference>
<dbReference type="AlphaFoldDB" id="D3BE39"/>
<evidence type="ECO:0000313" key="3">
    <source>
        <dbReference type="Proteomes" id="UP000001396"/>
    </source>
</evidence>
<dbReference type="InterPro" id="IPR001509">
    <property type="entry name" value="Epimerase_deHydtase"/>
</dbReference>
<feature type="domain" description="NAD-dependent epimerase/dehydratase" evidence="1">
    <location>
        <begin position="6"/>
        <end position="243"/>
    </location>
</feature>
<dbReference type="STRING" id="670386.D3BE39"/>
<accession>D3BE39</accession>
<dbReference type="FunFam" id="3.40.50.720:FF:001523">
    <property type="entry name" value="Uncharacterized protein"/>
    <property type="match status" value="1"/>
</dbReference>
<reference evidence="2 3" key="1">
    <citation type="journal article" date="2011" name="Genome Res.">
        <title>Phylogeny-wide analysis of social amoeba genomes highlights ancient origins for complex intercellular communication.</title>
        <authorList>
            <person name="Heidel A.J."/>
            <person name="Lawal H.M."/>
            <person name="Felder M."/>
            <person name="Schilde C."/>
            <person name="Helps N.R."/>
            <person name="Tunggal B."/>
            <person name="Rivero F."/>
            <person name="John U."/>
            <person name="Schleicher M."/>
            <person name="Eichinger L."/>
            <person name="Platzer M."/>
            <person name="Noegel A.A."/>
            <person name="Schaap P."/>
            <person name="Gloeckner G."/>
        </authorList>
    </citation>
    <scope>NUCLEOTIDE SEQUENCE [LARGE SCALE GENOMIC DNA]</scope>
    <source>
        <strain evidence="3">ATCC 26659 / Pp 5 / PN500</strain>
    </source>
</reference>
<evidence type="ECO:0000259" key="1">
    <source>
        <dbReference type="Pfam" id="PF01370"/>
    </source>
</evidence>
<comment type="caution">
    <text evidence="2">The sequence shown here is derived from an EMBL/GenBank/DDBJ whole genome shotgun (WGS) entry which is preliminary data.</text>
</comment>
<dbReference type="Pfam" id="PF01370">
    <property type="entry name" value="Epimerase"/>
    <property type="match status" value="1"/>
</dbReference>
<name>D3BE39_HETP5</name>
<dbReference type="Gene3D" id="3.40.50.720">
    <property type="entry name" value="NAD(P)-binding Rossmann-like Domain"/>
    <property type="match status" value="1"/>
</dbReference>
<gene>
    <name evidence="2" type="ORF">PPL_06992</name>
</gene>
<dbReference type="InterPro" id="IPR050177">
    <property type="entry name" value="Lipid_A_modif_metabolic_enz"/>
</dbReference>
<dbReference type="RefSeq" id="XP_020432290.1">
    <property type="nucleotide sequence ID" value="XM_020577842.1"/>
</dbReference>
<dbReference type="InParanoid" id="D3BE39"/>
<dbReference type="OMA" id="PQTAWLN"/>
<dbReference type="PANTHER" id="PTHR43245:SF11">
    <property type="entry name" value="LD23561P"/>
    <property type="match status" value="1"/>
</dbReference>
<organism evidence="2 3">
    <name type="scientific">Heterostelium pallidum (strain ATCC 26659 / Pp 5 / PN500)</name>
    <name type="common">Cellular slime mold</name>
    <name type="synonym">Polysphondylium pallidum</name>
    <dbReference type="NCBI Taxonomy" id="670386"/>
    <lineage>
        <taxon>Eukaryota</taxon>
        <taxon>Amoebozoa</taxon>
        <taxon>Evosea</taxon>
        <taxon>Eumycetozoa</taxon>
        <taxon>Dictyostelia</taxon>
        <taxon>Acytosteliales</taxon>
        <taxon>Acytosteliaceae</taxon>
        <taxon>Heterostelium</taxon>
    </lineage>
</organism>
<sequence length="364" mass="40441">MSKPNVLILGGVGFIGRNLVQFLVEKDLAEYIRVVDKVLPATAFLNAAHQAAFGSNKVEYMQGNLTSNASIAKVFTLDGGRKFNYVFNLAGETKYGQTEAVYNEKVFEVSDKCATEAAKVGVDKFVEVSTAQVYEAKKKASKEDGKTDPWTLIAKYKLNAEKKLREIPNLNLVIVRPSVVYGPGDILGISPRIITGAVYKHLAEKMQFLWTGDLRYNTVHVRDVCKALWHVATTAPKGSLFNLSDKGDTDAEMISKILEKIFQIKTGFLGSIVSNLAQLNLKGVCEEANNKHLKPWSDLCKDKGILNTPLTPYIDQELLYNNHLSVDGTAIEATGFKYDYPEITDALVREQIEYFTSQRLFPAL</sequence>
<dbReference type="InterPro" id="IPR036291">
    <property type="entry name" value="NAD(P)-bd_dom_sf"/>
</dbReference>
<dbReference type="PANTHER" id="PTHR43245">
    <property type="entry name" value="BIFUNCTIONAL POLYMYXIN RESISTANCE PROTEIN ARNA"/>
    <property type="match status" value="1"/>
</dbReference>
<keyword evidence="3" id="KW-1185">Reference proteome</keyword>
<protein>
    <submittedName>
        <fullName evidence="2">NAD-dependent epimerase/dehydratase family protein</fullName>
    </submittedName>
</protein>
<dbReference type="Proteomes" id="UP000001396">
    <property type="component" value="Unassembled WGS sequence"/>
</dbReference>
<proteinExistence type="predicted"/>
<dbReference type="SUPFAM" id="SSF51735">
    <property type="entry name" value="NAD(P)-binding Rossmann-fold domains"/>
    <property type="match status" value="1"/>
</dbReference>
<dbReference type="FunCoup" id="D3BE39">
    <property type="interactions" value="83"/>
</dbReference>